<reference evidence="15 16" key="1">
    <citation type="submission" date="2019-12" db="EMBL/GenBank/DDBJ databases">
        <authorList>
            <person name="Dong K."/>
        </authorList>
    </citation>
    <scope>NUCLEOTIDE SEQUENCE [LARGE SCALE GENOMIC DNA]</scope>
    <source>
        <strain evidence="15 16">JCM 31225</strain>
    </source>
</reference>
<dbReference type="PROSITE" id="PS50035">
    <property type="entry name" value="PLD"/>
    <property type="match status" value="2"/>
</dbReference>
<dbReference type="CDD" id="cd09110">
    <property type="entry name" value="PLDc_CLS_1"/>
    <property type="match status" value="1"/>
</dbReference>
<organism evidence="15 16">
    <name type="scientific">Sphingobacterium humi</name>
    <dbReference type="NCBI Taxonomy" id="1796905"/>
    <lineage>
        <taxon>Bacteria</taxon>
        <taxon>Pseudomonadati</taxon>
        <taxon>Bacteroidota</taxon>
        <taxon>Sphingobacteriia</taxon>
        <taxon>Sphingobacteriales</taxon>
        <taxon>Sphingobacteriaceae</taxon>
        <taxon>Sphingobacterium</taxon>
    </lineage>
</organism>
<evidence type="ECO:0000256" key="1">
    <source>
        <dbReference type="ARBA" id="ARBA00004651"/>
    </source>
</evidence>
<evidence type="ECO:0000256" key="7">
    <source>
        <dbReference type="ARBA" id="ARBA00022989"/>
    </source>
</evidence>
<keyword evidence="5 13" id="KW-0812">Transmembrane</keyword>
<evidence type="ECO:0000313" key="15">
    <source>
        <dbReference type="EMBL" id="MVZ60848.1"/>
    </source>
</evidence>
<comment type="caution">
    <text evidence="15">The sequence shown here is derived from an EMBL/GenBank/DDBJ whole genome shotgun (WGS) entry which is preliminary data.</text>
</comment>
<dbReference type="PANTHER" id="PTHR21248:SF22">
    <property type="entry name" value="PHOSPHOLIPASE D"/>
    <property type="match status" value="1"/>
</dbReference>
<keyword evidence="8" id="KW-0443">Lipid metabolism</keyword>
<dbReference type="InterPro" id="IPR025202">
    <property type="entry name" value="PLD-like_dom"/>
</dbReference>
<evidence type="ECO:0000256" key="5">
    <source>
        <dbReference type="ARBA" id="ARBA00022692"/>
    </source>
</evidence>
<dbReference type="EC" id="2.7.8.-" evidence="12"/>
<evidence type="ECO:0000256" key="12">
    <source>
        <dbReference type="NCBIfam" id="TIGR04265"/>
    </source>
</evidence>
<evidence type="ECO:0000256" key="9">
    <source>
        <dbReference type="ARBA" id="ARBA00023136"/>
    </source>
</evidence>
<dbReference type="CDD" id="cd09112">
    <property type="entry name" value="PLDc_CLS_2"/>
    <property type="match status" value="1"/>
</dbReference>
<keyword evidence="11" id="KW-1208">Phospholipid metabolism</keyword>
<feature type="transmembrane region" description="Helical" evidence="13">
    <location>
        <begin position="15"/>
        <end position="33"/>
    </location>
</feature>
<feature type="domain" description="PLD phosphodiesterase" evidence="14">
    <location>
        <begin position="403"/>
        <end position="430"/>
    </location>
</feature>
<keyword evidence="16" id="KW-1185">Reference proteome</keyword>
<keyword evidence="7 13" id="KW-1133">Transmembrane helix</keyword>
<evidence type="ECO:0000259" key="14">
    <source>
        <dbReference type="PROSITE" id="PS50035"/>
    </source>
</evidence>
<feature type="transmembrane region" description="Helical" evidence="13">
    <location>
        <begin position="45"/>
        <end position="62"/>
    </location>
</feature>
<evidence type="ECO:0000313" key="16">
    <source>
        <dbReference type="Proteomes" id="UP000435036"/>
    </source>
</evidence>
<keyword evidence="4" id="KW-0808">Transferase</keyword>
<comment type="subcellular location">
    <subcellularLocation>
        <location evidence="1">Cell membrane</location>
        <topology evidence="1">Multi-pass membrane protein</topology>
    </subcellularLocation>
</comment>
<evidence type="ECO:0000256" key="3">
    <source>
        <dbReference type="ARBA" id="ARBA00022516"/>
    </source>
</evidence>
<gene>
    <name evidence="15" type="primary">cls</name>
    <name evidence="15" type="ORF">GQF63_02310</name>
</gene>
<dbReference type="InterPro" id="IPR022924">
    <property type="entry name" value="Cardiolipin_synthase"/>
</dbReference>
<evidence type="ECO:0000256" key="10">
    <source>
        <dbReference type="ARBA" id="ARBA00023209"/>
    </source>
</evidence>
<dbReference type="RefSeq" id="WP_160367468.1">
    <property type="nucleotide sequence ID" value="NZ_WSQA01000001.1"/>
</dbReference>
<accession>A0A6N8KY46</accession>
<protein>
    <recommendedName>
        <fullName evidence="12">Cardiolipin synthase</fullName>
        <ecNumber evidence="12">2.7.8.-</ecNumber>
    </recommendedName>
</protein>
<evidence type="ECO:0000256" key="11">
    <source>
        <dbReference type="ARBA" id="ARBA00023264"/>
    </source>
</evidence>
<dbReference type="InterPro" id="IPR027379">
    <property type="entry name" value="CLS_N"/>
</dbReference>
<dbReference type="Pfam" id="PF13091">
    <property type="entry name" value="PLDc_2"/>
    <property type="match status" value="2"/>
</dbReference>
<evidence type="ECO:0000256" key="6">
    <source>
        <dbReference type="ARBA" id="ARBA00022737"/>
    </source>
</evidence>
<sequence length="490" mass="55986">MNEYLQPVIQFLEQWGWIPSSIIYIAVIITILIENRNPTKTMSWVMVIVFLPVVGIILYYLFGQKFSKVKKLKRINKEQSLRLKKEFQRLEPLMRWSIQNIQSKIGDFSRVFSYLKNERLSSPTLNNDVTLLVNGEEKFQHFLESLTAATHSIHMEYYIFDVDEIGTKVLDILEAKANAGVKVRLIVDSFGSPGLVRHMRRRRKETKIEFQAFLPVTFTSLANSNYRNHRKIAVIDGYIAYVGGINISDRYINPNRFGLYWRDTSVKIVGNAGTMFQISFWNSWNQTDGEPFNLEEGYLRDMPVVAEQLSAVALASSDPGSIGPFNMEALLISIGEANESIKLCTPYFIPSEELSTALKTAAAAGVKVELMIPATSDSWIVHHASFSFLKPLLERGVHVYFYEKGFLHAKTTVIDGKIAYVGTVNLDFRSFYINYEVAAVISNKSFCKQMEEQFEIDKTACSIITLKDWKSRKPWKRGMDSICRLLAPLL</sequence>
<keyword evidence="10" id="KW-0594">Phospholipid biosynthesis</keyword>
<dbReference type="OrthoDB" id="9762009at2"/>
<proteinExistence type="predicted"/>
<dbReference type="SUPFAM" id="SSF56024">
    <property type="entry name" value="Phospholipase D/nuclease"/>
    <property type="match status" value="2"/>
</dbReference>
<dbReference type="AlphaFoldDB" id="A0A6N8KY46"/>
<dbReference type="EMBL" id="WSQA01000001">
    <property type="protein sequence ID" value="MVZ60848.1"/>
    <property type="molecule type" value="Genomic_DNA"/>
</dbReference>
<dbReference type="GO" id="GO:0032049">
    <property type="term" value="P:cardiolipin biosynthetic process"/>
    <property type="evidence" value="ECO:0007669"/>
    <property type="project" value="UniProtKB-UniRule"/>
</dbReference>
<dbReference type="SMART" id="SM00155">
    <property type="entry name" value="PLDc"/>
    <property type="match status" value="2"/>
</dbReference>
<feature type="domain" description="PLD phosphodiesterase" evidence="14">
    <location>
        <begin position="224"/>
        <end position="251"/>
    </location>
</feature>
<name>A0A6N8KY46_9SPHI</name>
<keyword evidence="9 13" id="KW-0472">Membrane</keyword>
<dbReference type="Pfam" id="PF13396">
    <property type="entry name" value="PLDc_N"/>
    <property type="match status" value="1"/>
</dbReference>
<evidence type="ECO:0000256" key="2">
    <source>
        <dbReference type="ARBA" id="ARBA00022475"/>
    </source>
</evidence>
<evidence type="ECO:0000256" key="13">
    <source>
        <dbReference type="SAM" id="Phobius"/>
    </source>
</evidence>
<dbReference type="GO" id="GO:0005886">
    <property type="term" value="C:plasma membrane"/>
    <property type="evidence" value="ECO:0007669"/>
    <property type="project" value="UniProtKB-SubCell"/>
</dbReference>
<keyword evidence="2" id="KW-1003">Cell membrane</keyword>
<dbReference type="GO" id="GO:0008808">
    <property type="term" value="F:cardiolipin synthase activity"/>
    <property type="evidence" value="ECO:0007669"/>
    <property type="project" value="UniProtKB-UniRule"/>
</dbReference>
<dbReference type="Proteomes" id="UP000435036">
    <property type="component" value="Unassembled WGS sequence"/>
</dbReference>
<evidence type="ECO:0000256" key="4">
    <source>
        <dbReference type="ARBA" id="ARBA00022679"/>
    </source>
</evidence>
<dbReference type="NCBIfam" id="TIGR04265">
    <property type="entry name" value="bac_cardiolipin"/>
    <property type="match status" value="1"/>
</dbReference>
<dbReference type="InterPro" id="IPR001736">
    <property type="entry name" value="PLipase_D/transphosphatidylase"/>
</dbReference>
<dbReference type="Gene3D" id="3.30.870.10">
    <property type="entry name" value="Endonuclease Chain A"/>
    <property type="match status" value="2"/>
</dbReference>
<keyword evidence="6" id="KW-0677">Repeat</keyword>
<evidence type="ECO:0000256" key="8">
    <source>
        <dbReference type="ARBA" id="ARBA00023098"/>
    </source>
</evidence>
<keyword evidence="3" id="KW-0444">Lipid biosynthesis</keyword>
<dbReference type="PANTHER" id="PTHR21248">
    <property type="entry name" value="CARDIOLIPIN SYNTHASE"/>
    <property type="match status" value="1"/>
</dbReference>